<reference evidence="1 2" key="1">
    <citation type="submission" date="2024-01" db="EMBL/GenBank/DDBJ databases">
        <title>The complete chloroplast genome sequence of Lithospermum erythrorhizon: insights into the phylogenetic relationship among Boraginaceae species and the maternal lineages of purple gromwells.</title>
        <authorList>
            <person name="Okada T."/>
            <person name="Watanabe K."/>
        </authorList>
    </citation>
    <scope>NUCLEOTIDE SEQUENCE [LARGE SCALE GENOMIC DNA]</scope>
</reference>
<dbReference type="EMBL" id="BAABME010000457">
    <property type="protein sequence ID" value="GAA0142944.1"/>
    <property type="molecule type" value="Genomic_DNA"/>
</dbReference>
<sequence>MSQDFTNLSYHETRINGNHNILGDVANETSFPYNSSTQNMPILDSSYLSFLECLQGSTSTFVKEETKPLLEVEEAKAIIVVESEILTTMTPPISSISSLSYEVNALQKEDLSKTMKQENHVENFAYDGGENPTNKE</sequence>
<evidence type="ECO:0000313" key="1">
    <source>
        <dbReference type="EMBL" id="GAA0142944.1"/>
    </source>
</evidence>
<proteinExistence type="predicted"/>
<keyword evidence="2" id="KW-1185">Reference proteome</keyword>
<dbReference type="Proteomes" id="UP001454036">
    <property type="component" value="Unassembled WGS sequence"/>
</dbReference>
<comment type="caution">
    <text evidence="1">The sequence shown here is derived from an EMBL/GenBank/DDBJ whole genome shotgun (WGS) entry which is preliminary data.</text>
</comment>
<accession>A0AAV3NU94</accession>
<evidence type="ECO:0000313" key="2">
    <source>
        <dbReference type="Proteomes" id="UP001454036"/>
    </source>
</evidence>
<name>A0AAV3NU94_LITER</name>
<protein>
    <submittedName>
        <fullName evidence="1">Uncharacterized protein</fullName>
    </submittedName>
</protein>
<dbReference type="AlphaFoldDB" id="A0AAV3NU94"/>
<organism evidence="1 2">
    <name type="scientific">Lithospermum erythrorhizon</name>
    <name type="common">Purple gromwell</name>
    <name type="synonym">Lithospermum officinale var. erythrorhizon</name>
    <dbReference type="NCBI Taxonomy" id="34254"/>
    <lineage>
        <taxon>Eukaryota</taxon>
        <taxon>Viridiplantae</taxon>
        <taxon>Streptophyta</taxon>
        <taxon>Embryophyta</taxon>
        <taxon>Tracheophyta</taxon>
        <taxon>Spermatophyta</taxon>
        <taxon>Magnoliopsida</taxon>
        <taxon>eudicotyledons</taxon>
        <taxon>Gunneridae</taxon>
        <taxon>Pentapetalae</taxon>
        <taxon>asterids</taxon>
        <taxon>lamiids</taxon>
        <taxon>Boraginales</taxon>
        <taxon>Boraginaceae</taxon>
        <taxon>Boraginoideae</taxon>
        <taxon>Lithospermeae</taxon>
        <taxon>Lithospermum</taxon>
    </lineage>
</organism>
<gene>
    <name evidence="1" type="ORF">LIER_03736</name>
</gene>